<dbReference type="EMBL" id="FOIB01000013">
    <property type="protein sequence ID" value="SEU38820.1"/>
    <property type="molecule type" value="Genomic_DNA"/>
</dbReference>
<gene>
    <name evidence="3" type="ORF">MFU01_69580</name>
    <name evidence="4" type="ORF">SAMN05443572_113211</name>
</gene>
<proteinExistence type="predicted"/>
<evidence type="ECO:0000313" key="4">
    <source>
        <dbReference type="EMBL" id="SEU38820.1"/>
    </source>
</evidence>
<feature type="compositionally biased region" description="Basic and acidic residues" evidence="1">
    <location>
        <begin position="20"/>
        <end position="45"/>
    </location>
</feature>
<evidence type="ECO:0000313" key="6">
    <source>
        <dbReference type="Proteomes" id="UP000321514"/>
    </source>
</evidence>
<feature type="compositionally biased region" description="Pro residues" evidence="1">
    <location>
        <begin position="104"/>
        <end position="118"/>
    </location>
</feature>
<dbReference type="AlphaFoldDB" id="A0A511TCL6"/>
<keyword evidence="2" id="KW-0472">Membrane</keyword>
<evidence type="ECO:0000313" key="5">
    <source>
        <dbReference type="Proteomes" id="UP000183760"/>
    </source>
</evidence>
<dbReference type="PANTHER" id="PTHR48125">
    <property type="entry name" value="LP07818P1"/>
    <property type="match status" value="1"/>
</dbReference>
<evidence type="ECO:0000256" key="2">
    <source>
        <dbReference type="SAM" id="Phobius"/>
    </source>
</evidence>
<feature type="region of interest" description="Disordered" evidence="1">
    <location>
        <begin position="1"/>
        <end position="125"/>
    </location>
</feature>
<name>A0A511TCL6_MYXFU</name>
<dbReference type="EMBL" id="BJXR01000050">
    <property type="protein sequence ID" value="GEN11921.1"/>
    <property type="molecule type" value="Genomic_DNA"/>
</dbReference>
<dbReference type="RefSeq" id="WP_074958450.1">
    <property type="nucleotide sequence ID" value="NZ_BJXR01000050.1"/>
</dbReference>
<dbReference type="Proteomes" id="UP000183760">
    <property type="component" value="Unassembled WGS sequence"/>
</dbReference>
<keyword evidence="2" id="KW-1133">Transmembrane helix</keyword>
<protein>
    <submittedName>
        <fullName evidence="3">Uncharacterized protein</fullName>
    </submittedName>
</protein>
<keyword evidence="2" id="KW-0812">Transmembrane</keyword>
<comment type="caution">
    <text evidence="3">The sequence shown here is derived from an EMBL/GenBank/DDBJ whole genome shotgun (WGS) entry which is preliminary data.</text>
</comment>
<reference evidence="3 6" key="2">
    <citation type="submission" date="2019-07" db="EMBL/GenBank/DDBJ databases">
        <title>Whole genome shotgun sequence of Myxococcus fulvus NBRC 100333.</title>
        <authorList>
            <person name="Hosoyama A."/>
            <person name="Uohara A."/>
            <person name="Ohji S."/>
            <person name="Ichikawa N."/>
        </authorList>
    </citation>
    <scope>NUCLEOTIDE SEQUENCE [LARGE SCALE GENOMIC DNA]</scope>
    <source>
        <strain evidence="3 6">NBRC 100333</strain>
    </source>
</reference>
<dbReference type="PANTHER" id="PTHR48125:SF10">
    <property type="entry name" value="OS12G0136300 PROTEIN"/>
    <property type="match status" value="1"/>
</dbReference>
<organism evidence="3 6">
    <name type="scientific">Myxococcus fulvus</name>
    <dbReference type="NCBI Taxonomy" id="33"/>
    <lineage>
        <taxon>Bacteria</taxon>
        <taxon>Pseudomonadati</taxon>
        <taxon>Myxococcota</taxon>
        <taxon>Myxococcia</taxon>
        <taxon>Myxococcales</taxon>
        <taxon>Cystobacterineae</taxon>
        <taxon>Myxococcaceae</taxon>
        <taxon>Myxococcus</taxon>
    </lineage>
</organism>
<keyword evidence="5" id="KW-1185">Reference proteome</keyword>
<sequence length="812" mass="83737">MSAIPPSNGMSPNAAAAAAEAERQRQMAEAARRAEEARRAAEEAKAAAAAKADAKVPTATNRPPFAGARDEFVPQASARPLVNLTGAQAPQAAAMPAEPAPVQAEPPAPPAAPAPPPGAGQAQAVADAYTKGGAEAAAAELRKQTEDAPPDVAAEVLRAAQPTIDKITEELGKQAKKVDGAQFDPTVFAEPGRKFDQVVTDLAVATNIAVKDGKNQDVSQAVGASITRNIDKKNIGRFDEALGNAVTHGAGANLSLEVSRQLTEAGRGKQADDILENVKEGTKQFNDHMSDVAKKVESHNGKLAELIHAWGPLMTQEELANAIAEYKKGFSEYDELEKLGGQMVRTAQSLKEMPENLKGMDHADDILEANEKLVAKQFPRIEQSGDAQHELQALFKREGVGGNTLLKDIPAIAKTTDNEQEFLTRFANTSMKAVSAQTLAGSGGADPNAFNEMLEGVRRNAALFGLQPEQLNEVIARIQDVKREAAAYPPPDPASGDSLALSLPPGLNSALESLRAAVDGLSGMGLFGAPNGLSQSFQALGGVVAATNLAIAVPKAIQNPSFTNVLTAINSAAGAALQADALAGVFRATPQTGAAVGGRWAAGKLLGAVGAGITLAQGVNAANNGDLAKAGLYAAQTAGQMALLATGFVGASASLALTGVGIVLAFGAAWGFHQLDKVRASNKHENSHTEDFLKGGGVTKNGVAHHLRNADEDGRSVGPVLAALAKHIGIEPTAMLDYVQGLPKDKVLALVEACHGVDANKEGVFPDKASNDAWVGPTRSGPGGVGGAPRSLTGLATWARESGYDLPSPRPA</sequence>
<feature type="transmembrane region" description="Helical" evidence="2">
    <location>
        <begin position="642"/>
        <end position="672"/>
    </location>
</feature>
<evidence type="ECO:0000256" key="1">
    <source>
        <dbReference type="SAM" id="MobiDB-lite"/>
    </source>
</evidence>
<dbReference type="STRING" id="1334629.MFUL124B02_10810"/>
<reference evidence="4 5" key="1">
    <citation type="submission" date="2016-10" db="EMBL/GenBank/DDBJ databases">
        <authorList>
            <person name="Varghese N."/>
            <person name="Submissions S."/>
        </authorList>
    </citation>
    <scope>NUCLEOTIDE SEQUENCE [LARGE SCALE GENOMIC DNA]</scope>
    <source>
        <strain evidence="4 5">DSM 16525</strain>
    </source>
</reference>
<dbReference type="OrthoDB" id="361944at2"/>
<dbReference type="Proteomes" id="UP000321514">
    <property type="component" value="Unassembled WGS sequence"/>
</dbReference>
<accession>A0A511TCL6</accession>
<evidence type="ECO:0000313" key="3">
    <source>
        <dbReference type="EMBL" id="GEN11921.1"/>
    </source>
</evidence>
<feature type="compositionally biased region" description="Low complexity" evidence="1">
    <location>
        <begin position="87"/>
        <end position="103"/>
    </location>
</feature>